<dbReference type="GO" id="GO:0003684">
    <property type="term" value="F:damaged DNA binding"/>
    <property type="evidence" value="ECO:0007669"/>
    <property type="project" value="InterPro"/>
</dbReference>
<gene>
    <name evidence="8" type="ORF">CU669_04685</name>
</gene>
<name>A0A364P249_9PROT</name>
<keyword evidence="3" id="KW-0227">DNA damage</keyword>
<sequence>MGWPEPTTAGDWVCSAAGGDRRTNGGWWGNGRWNGMERRVVSVWLPRLATDRLCRTRPAWRSAKLITANSGTTRQVMAANGPAQTHGLRPGMPLAQAMALAPDAVVAPHDPDTDRRLLDVLAERCGLYSPWTATEGACGLWLDVAGCGHLFGGETDLLDQLSGKLKSLGLTNRAALAPTPGAAWAWARFGDPAAPILEEMDQLAPLPLAALRLSPRMVGDLAALGLRRIGELLDLPRPQVSLRFGRDVLWRLDQALGVEPEPISSIRPVAPHRVHMAFVEPMSRVEDIAEALRRLLAELCNRLIQDGLGARRLDFTLFRVDGTLCRVEIGTGAPSHDPGHLFRLFRDRLADIRPGFGIEAVRLDAVATQAQTAEQSDLDGPAGGGDLPHLLDSLSNRLGPRRLMRLLPHPSHIPERCVRRRPPGAPTTVGEWPAGRYPIRLLAHPDPIDAMAPIPDAPPLRFRWQGRLHQVVRADGPERIAPEWWHEDAEERDYYRVEDTQGLRFWLYRQGHYGQPEPPRWYLHGVFP</sequence>
<evidence type="ECO:0000259" key="6">
    <source>
        <dbReference type="Pfam" id="PF00817"/>
    </source>
</evidence>
<dbReference type="OrthoDB" id="9788640at2"/>
<evidence type="ECO:0000256" key="5">
    <source>
        <dbReference type="ARBA" id="ARBA00049244"/>
    </source>
</evidence>
<accession>A0A364P249</accession>
<evidence type="ECO:0000256" key="3">
    <source>
        <dbReference type="ARBA" id="ARBA00022763"/>
    </source>
</evidence>
<comment type="subunit">
    <text evidence="1">Monomer.</text>
</comment>
<evidence type="ECO:0000313" key="9">
    <source>
        <dbReference type="Proteomes" id="UP000251075"/>
    </source>
</evidence>
<evidence type="ECO:0000259" key="7">
    <source>
        <dbReference type="Pfam" id="PF11799"/>
    </source>
</evidence>
<dbReference type="PANTHER" id="PTHR35369:SF2">
    <property type="entry name" value="BLR3025 PROTEIN"/>
    <property type="match status" value="1"/>
</dbReference>
<dbReference type="GO" id="GO:0006281">
    <property type="term" value="P:DNA repair"/>
    <property type="evidence" value="ECO:0007669"/>
    <property type="project" value="InterPro"/>
</dbReference>
<dbReference type="CDD" id="cd03468">
    <property type="entry name" value="PolY_like"/>
    <property type="match status" value="1"/>
</dbReference>
<reference evidence="8 9" key="1">
    <citation type="submission" date="2017-11" db="EMBL/GenBank/DDBJ databases">
        <title>Draft genome sequence of magnetotactic bacterium Magnetospirillum kuznetsovii LBB-42.</title>
        <authorList>
            <person name="Grouzdev D.S."/>
            <person name="Rysina M.S."/>
            <person name="Baslerov R.V."/>
            <person name="Koziaeva V."/>
        </authorList>
    </citation>
    <scope>NUCLEOTIDE SEQUENCE [LARGE SCALE GENOMIC DNA]</scope>
    <source>
        <strain evidence="8 9">LBB-42</strain>
    </source>
</reference>
<dbReference type="InterPro" id="IPR017961">
    <property type="entry name" value="DNA_pol_Y-fam_little_finger"/>
</dbReference>
<dbReference type="Pfam" id="PF11799">
    <property type="entry name" value="IMS_C"/>
    <property type="match status" value="1"/>
</dbReference>
<comment type="catalytic activity">
    <reaction evidence="5">
        <text>DNA(n) + a 2'-deoxyribonucleoside 5'-triphosphate = DNA(n+1) + diphosphate</text>
        <dbReference type="Rhea" id="RHEA:22508"/>
        <dbReference type="Rhea" id="RHEA-COMP:17339"/>
        <dbReference type="Rhea" id="RHEA-COMP:17340"/>
        <dbReference type="ChEBI" id="CHEBI:33019"/>
        <dbReference type="ChEBI" id="CHEBI:61560"/>
        <dbReference type="ChEBI" id="CHEBI:173112"/>
        <dbReference type="EC" id="2.7.7.7"/>
    </reaction>
</comment>
<evidence type="ECO:0000256" key="2">
    <source>
        <dbReference type="ARBA" id="ARBA00012417"/>
    </source>
</evidence>
<feature type="domain" description="UmuC" evidence="6">
    <location>
        <begin position="57"/>
        <end position="186"/>
    </location>
</feature>
<dbReference type="InterPro" id="IPR043502">
    <property type="entry name" value="DNA/RNA_pol_sf"/>
</dbReference>
<organism evidence="8 9">
    <name type="scientific">Paramagnetospirillum kuznetsovii</name>
    <dbReference type="NCBI Taxonomy" id="2053833"/>
    <lineage>
        <taxon>Bacteria</taxon>
        <taxon>Pseudomonadati</taxon>
        <taxon>Pseudomonadota</taxon>
        <taxon>Alphaproteobacteria</taxon>
        <taxon>Rhodospirillales</taxon>
        <taxon>Magnetospirillaceae</taxon>
        <taxon>Paramagnetospirillum</taxon>
    </lineage>
</organism>
<dbReference type="SUPFAM" id="SSF56672">
    <property type="entry name" value="DNA/RNA polymerases"/>
    <property type="match status" value="1"/>
</dbReference>
<dbReference type="InterPro" id="IPR001126">
    <property type="entry name" value="UmuC"/>
</dbReference>
<dbReference type="Pfam" id="PF00817">
    <property type="entry name" value="IMS"/>
    <property type="match status" value="1"/>
</dbReference>
<evidence type="ECO:0000256" key="4">
    <source>
        <dbReference type="ARBA" id="ARBA00025589"/>
    </source>
</evidence>
<protein>
    <recommendedName>
        <fullName evidence="2">DNA-directed DNA polymerase</fullName>
        <ecNumber evidence="2">2.7.7.7</ecNumber>
    </recommendedName>
</protein>
<keyword evidence="9" id="KW-1185">Reference proteome</keyword>
<evidence type="ECO:0000313" key="8">
    <source>
        <dbReference type="EMBL" id="RAU23428.1"/>
    </source>
</evidence>
<dbReference type="PANTHER" id="PTHR35369">
    <property type="entry name" value="BLR3025 PROTEIN-RELATED"/>
    <property type="match status" value="1"/>
</dbReference>
<dbReference type="AlphaFoldDB" id="A0A364P249"/>
<dbReference type="EMBL" id="PGTO01000002">
    <property type="protein sequence ID" value="RAU23428.1"/>
    <property type="molecule type" value="Genomic_DNA"/>
</dbReference>
<comment type="caution">
    <text evidence="8">The sequence shown here is derived from an EMBL/GenBank/DDBJ whole genome shotgun (WGS) entry which is preliminary data.</text>
</comment>
<dbReference type="EC" id="2.7.7.7" evidence="2"/>
<evidence type="ECO:0000256" key="1">
    <source>
        <dbReference type="ARBA" id="ARBA00011245"/>
    </source>
</evidence>
<comment type="function">
    <text evidence="4">Poorly processive, error-prone DNA polymerase involved in untargeted mutagenesis. Copies undamaged DNA at stalled replication forks, which arise in vivo from mismatched or misaligned primer ends. These misaligned primers can be extended by PolIV. Exhibits no 3'-5' exonuclease (proofreading) activity. May be involved in translesional synthesis, in conjunction with the beta clamp from PolIII.</text>
</comment>
<proteinExistence type="predicted"/>
<dbReference type="Proteomes" id="UP000251075">
    <property type="component" value="Unassembled WGS sequence"/>
</dbReference>
<dbReference type="Gene3D" id="3.40.1170.60">
    <property type="match status" value="1"/>
</dbReference>
<feature type="domain" description="DNA polymerase Y-family little finger" evidence="7">
    <location>
        <begin position="277"/>
        <end position="364"/>
    </location>
</feature>
<dbReference type="InterPro" id="IPR050356">
    <property type="entry name" value="SulA_CellDiv_inhibitor"/>
</dbReference>